<dbReference type="EMBL" id="KY628970">
    <property type="protein sequence ID" value="ARS01850.1"/>
    <property type="molecule type" value="Genomic_DNA"/>
</dbReference>
<feature type="compositionally biased region" description="Low complexity" evidence="4">
    <location>
        <begin position="393"/>
        <end position="410"/>
    </location>
</feature>
<dbReference type="Proteomes" id="UP000679841">
    <property type="component" value="Segment"/>
</dbReference>
<keyword evidence="2" id="KW-0946">Virion</keyword>
<accession>A0A1X9WFG2</accession>
<protein>
    <submittedName>
        <fullName evidence="7">Envelope glycoprotein G</fullName>
    </submittedName>
</protein>
<organism evidence="7 8">
    <name type="scientific">Macacine alphaherpesvirus 3</name>
    <dbReference type="NCBI Taxonomy" id="2845555"/>
    <lineage>
        <taxon>Viruses</taxon>
        <taxon>Duplodnaviria</taxon>
        <taxon>Heunggongvirae</taxon>
        <taxon>Peploviricota</taxon>
        <taxon>Herviviricetes</taxon>
        <taxon>Herpesvirales</taxon>
        <taxon>Orthoherpesviridae</taxon>
        <taxon>Alphaherpesvirinae</taxon>
        <taxon>Simplexvirus</taxon>
        <taxon>Simplexvirus macacinealpha3</taxon>
    </lineage>
</organism>
<evidence type="ECO:0000256" key="5">
    <source>
        <dbReference type="SAM" id="Phobius"/>
    </source>
</evidence>
<proteinExistence type="predicted"/>
<gene>
    <name evidence="7" type="primary">US4</name>
</gene>
<evidence type="ECO:0000256" key="4">
    <source>
        <dbReference type="SAM" id="MobiDB-lite"/>
    </source>
</evidence>
<sequence length="612" mass="62072">MRRLLPRPPLLAAALCLCVCLRPAGAGPRPPAPAAAAHCYAVPRLDDAGPTGPAPPVADVERHPVVRHRSLARSYPGGGLALLAPPIRRFRGIDGGAYAARVAYYLVDSGGCRRPVALRWYAGCRGGAAPSPQTCGRYSHTYQNGSPPTAHALVNASLLVPVVGSRAAAYEYEILVGDRLHVGRLTVSAAPDEPGATPCRPVAPAVPLWRGIPAAWLAAANPLFDGPEARRCASPSAPAEPQDMAYVSAAPQSLLVGLAGYLFARGERGRPGEPPETGTPAPRAERSFPRRPARSLLSVTTEGAEASSAPPTSPAPSTAAPAPTQTQPTTRTSVAPSAAGNHTGDAGASPSAESQAPSASPETGDATPAPNAGSDAANDTAAGENGTGGVPGSASPTPATASPATTASAAKDTEAAGTAPVPSGDAAPQSPTEAAPRDPFTPRLEVLTPPPPEAGGGTEGGAGEEDGDGDGDDEEGAGDGELPPPERHPGATDETGNAPGPRPGGSNPRRDPAPPRRPASTLPPPSLGPLTLRPPSPPTEPRPPPPAEPPHTPMFPFLTASPGLDFLFLLSLAAHVLAFVIITVMVLRPCRPRPQTPSGHRVRYTRLATSHA</sequence>
<dbReference type="GO" id="GO:0016020">
    <property type="term" value="C:membrane"/>
    <property type="evidence" value="ECO:0007669"/>
    <property type="project" value="InterPro"/>
</dbReference>
<dbReference type="SUPFAM" id="SSF48726">
    <property type="entry name" value="Immunoglobulin"/>
    <property type="match status" value="1"/>
</dbReference>
<feature type="compositionally biased region" description="Low complexity" evidence="4">
    <location>
        <begin position="346"/>
        <end position="361"/>
    </location>
</feature>
<feature type="compositionally biased region" description="Acidic residues" evidence="4">
    <location>
        <begin position="462"/>
        <end position="478"/>
    </location>
</feature>
<dbReference type="InterPro" id="IPR002896">
    <property type="entry name" value="Herpes_glycop_dom"/>
</dbReference>
<reference evidence="7 8" key="1">
    <citation type="journal article" date="2017" name="Virology">
        <title>Genome sequence variation among isolates of monkey B virus (Macacine alphaherpesvirus 1) from captive macaques.</title>
        <authorList>
            <person name="Eberle R."/>
            <person name="Maxwell L.K."/>
            <person name="Nicholson S."/>
            <person name="Black D."/>
            <person name="Jones-Engel L."/>
        </authorList>
    </citation>
    <scope>NUCLEOTIDE SEQUENCE [LARGE SCALE GENOMIC DNA]</scope>
    <source>
        <strain evidence="7">KQ</strain>
    </source>
</reference>
<feature type="compositionally biased region" description="Pro residues" evidence="4">
    <location>
        <begin position="515"/>
        <end position="553"/>
    </location>
</feature>
<keyword evidence="5" id="KW-0472">Membrane</keyword>
<keyword evidence="5" id="KW-1133">Transmembrane helix</keyword>
<keyword evidence="3 7" id="KW-0261">Viral envelope protein</keyword>
<dbReference type="InterPro" id="IPR036179">
    <property type="entry name" value="Ig-like_dom_sf"/>
</dbReference>
<keyword evidence="8" id="KW-1185">Reference proteome</keyword>
<evidence type="ECO:0000313" key="7">
    <source>
        <dbReference type="EMBL" id="ARS01850.1"/>
    </source>
</evidence>
<feature type="domain" description="Herpesvirus glycoprotein D/GG/GX" evidence="6">
    <location>
        <begin position="73"/>
        <end position="187"/>
    </location>
</feature>
<feature type="compositionally biased region" description="Low complexity" evidence="4">
    <location>
        <begin position="304"/>
        <end position="333"/>
    </location>
</feature>
<dbReference type="GO" id="GO:0019031">
    <property type="term" value="C:viral envelope"/>
    <property type="evidence" value="ECO:0007669"/>
    <property type="project" value="UniProtKB-KW"/>
</dbReference>
<evidence type="ECO:0000256" key="1">
    <source>
        <dbReference type="ARBA" id="ARBA00004563"/>
    </source>
</evidence>
<comment type="subcellular location">
    <subcellularLocation>
        <location evidence="1">Virion membrane</location>
        <topology evidence="1">Single-pass type I membrane protein</topology>
    </subcellularLocation>
</comment>
<dbReference type="KEGG" id="vg:80535195"/>
<feature type="transmembrane region" description="Helical" evidence="5">
    <location>
        <begin position="566"/>
        <end position="587"/>
    </location>
</feature>
<evidence type="ECO:0000256" key="2">
    <source>
        <dbReference type="ARBA" id="ARBA00022844"/>
    </source>
</evidence>
<evidence type="ECO:0000259" key="6">
    <source>
        <dbReference type="Pfam" id="PF01537"/>
    </source>
</evidence>
<dbReference type="GO" id="GO:0055036">
    <property type="term" value="C:virion membrane"/>
    <property type="evidence" value="ECO:0007669"/>
    <property type="project" value="UniProtKB-SubCell"/>
</dbReference>
<feature type="region of interest" description="Disordered" evidence="4">
    <location>
        <begin position="266"/>
        <end position="554"/>
    </location>
</feature>
<keyword evidence="5" id="KW-0812">Transmembrane</keyword>
<dbReference type="Pfam" id="PF01537">
    <property type="entry name" value="Herpes_glycop_D"/>
    <property type="match status" value="1"/>
</dbReference>
<name>A0A1X9WFG2_9ALPH</name>
<evidence type="ECO:0000256" key="3">
    <source>
        <dbReference type="ARBA" id="ARBA00022879"/>
    </source>
</evidence>
<evidence type="ECO:0000313" key="8">
    <source>
        <dbReference type="Proteomes" id="UP000679841"/>
    </source>
</evidence>